<dbReference type="Pfam" id="PF00440">
    <property type="entry name" value="TetR_N"/>
    <property type="match status" value="1"/>
</dbReference>
<feature type="domain" description="HTH tetR-type" evidence="5">
    <location>
        <begin position="7"/>
        <end position="67"/>
    </location>
</feature>
<dbReference type="Proteomes" id="UP000633205">
    <property type="component" value="Unassembled WGS sequence"/>
</dbReference>
<evidence type="ECO:0000313" key="7">
    <source>
        <dbReference type="Proteomes" id="UP000633205"/>
    </source>
</evidence>
<protein>
    <submittedName>
        <fullName evidence="6">Transcriptional regulator, TetR family protein</fullName>
    </submittedName>
</protein>
<dbReference type="EMBL" id="BMHO01000001">
    <property type="protein sequence ID" value="GGD27654.1"/>
    <property type="molecule type" value="Genomic_DNA"/>
</dbReference>
<gene>
    <name evidence="6" type="ORF">GCM10010915_04640</name>
</gene>
<reference evidence="6" key="2">
    <citation type="submission" date="2020-09" db="EMBL/GenBank/DDBJ databases">
        <authorList>
            <person name="Sun Q."/>
            <person name="Zhou Y."/>
        </authorList>
    </citation>
    <scope>NUCLEOTIDE SEQUENCE</scope>
    <source>
        <strain evidence="6">CGMCC 1.15152</strain>
    </source>
</reference>
<proteinExistence type="predicted"/>
<dbReference type="InterPro" id="IPR009057">
    <property type="entry name" value="Homeodomain-like_sf"/>
</dbReference>
<keyword evidence="3" id="KW-0804">Transcription</keyword>
<sequence>MVGRTAKYSDQHILDAALAVVAAGGPGGASVVAIAKHLGAPSGSVYHRFASRDLILATLWTRTVRRFQEGFLAALDNPAPLAAARAAVAHVLTWSAAHAAEAKLLTLYRREDLIALWPEELGEDLATLNDGVKGAVIAFAAAHFGSVDNSTLGRAQFALIDIPYAAARRIIDSGDRAPGLEEAVVAASLAALGATGTES</sequence>
<keyword evidence="2 4" id="KW-0238">DNA-binding</keyword>
<accession>A0A917DD54</accession>
<comment type="caution">
    <text evidence="6">The sequence shown here is derived from an EMBL/GenBank/DDBJ whole genome shotgun (WGS) entry which is preliminary data.</text>
</comment>
<dbReference type="InterPro" id="IPR001647">
    <property type="entry name" value="HTH_TetR"/>
</dbReference>
<feature type="DNA-binding region" description="H-T-H motif" evidence="4">
    <location>
        <begin position="30"/>
        <end position="49"/>
    </location>
</feature>
<dbReference type="AlphaFoldDB" id="A0A917DD54"/>
<evidence type="ECO:0000256" key="4">
    <source>
        <dbReference type="PROSITE-ProRule" id="PRU00335"/>
    </source>
</evidence>
<dbReference type="SUPFAM" id="SSF46689">
    <property type="entry name" value="Homeodomain-like"/>
    <property type="match status" value="1"/>
</dbReference>
<keyword evidence="7" id="KW-1185">Reference proteome</keyword>
<evidence type="ECO:0000259" key="5">
    <source>
        <dbReference type="PROSITE" id="PS50977"/>
    </source>
</evidence>
<name>A0A917DD54_9MICO</name>
<dbReference type="PROSITE" id="PS50977">
    <property type="entry name" value="HTH_TETR_2"/>
    <property type="match status" value="1"/>
</dbReference>
<evidence type="ECO:0000256" key="3">
    <source>
        <dbReference type="ARBA" id="ARBA00023163"/>
    </source>
</evidence>
<keyword evidence="1" id="KW-0805">Transcription regulation</keyword>
<reference evidence="6" key="1">
    <citation type="journal article" date="2014" name="Int. J. Syst. Evol. Microbiol.">
        <title>Complete genome sequence of Corynebacterium casei LMG S-19264T (=DSM 44701T), isolated from a smear-ripened cheese.</title>
        <authorList>
            <consortium name="US DOE Joint Genome Institute (JGI-PGF)"/>
            <person name="Walter F."/>
            <person name="Albersmeier A."/>
            <person name="Kalinowski J."/>
            <person name="Ruckert C."/>
        </authorList>
    </citation>
    <scope>NUCLEOTIDE SEQUENCE</scope>
    <source>
        <strain evidence="6">CGMCC 1.15152</strain>
    </source>
</reference>
<dbReference type="PANTHER" id="PTHR47506:SF6">
    <property type="entry name" value="HTH-TYPE TRANSCRIPTIONAL REPRESSOR NEMR"/>
    <property type="match status" value="1"/>
</dbReference>
<dbReference type="Gene3D" id="1.10.357.10">
    <property type="entry name" value="Tetracycline Repressor, domain 2"/>
    <property type="match status" value="1"/>
</dbReference>
<organism evidence="6 7">
    <name type="scientific">Microbacterium faecale</name>
    <dbReference type="NCBI Taxonomy" id="1804630"/>
    <lineage>
        <taxon>Bacteria</taxon>
        <taxon>Bacillati</taxon>
        <taxon>Actinomycetota</taxon>
        <taxon>Actinomycetes</taxon>
        <taxon>Micrococcales</taxon>
        <taxon>Microbacteriaceae</taxon>
        <taxon>Microbacterium</taxon>
    </lineage>
</organism>
<dbReference type="GO" id="GO:0003677">
    <property type="term" value="F:DNA binding"/>
    <property type="evidence" value="ECO:0007669"/>
    <property type="project" value="UniProtKB-UniRule"/>
</dbReference>
<dbReference type="PANTHER" id="PTHR47506">
    <property type="entry name" value="TRANSCRIPTIONAL REGULATORY PROTEIN"/>
    <property type="match status" value="1"/>
</dbReference>
<evidence type="ECO:0000256" key="1">
    <source>
        <dbReference type="ARBA" id="ARBA00023015"/>
    </source>
</evidence>
<evidence type="ECO:0000256" key="2">
    <source>
        <dbReference type="ARBA" id="ARBA00023125"/>
    </source>
</evidence>
<evidence type="ECO:0000313" key="6">
    <source>
        <dbReference type="EMBL" id="GGD27654.1"/>
    </source>
</evidence>